<proteinExistence type="predicted"/>
<accession>A0A0J6XZZ4</accession>
<name>A0A0J6XZZ4_COCIT</name>
<sequence length="101" mass="11339">MGSKLTNVKLESFIGDRSIQRPIQGMVVMVFNHTVIYAFREFAPFSYPNVLDADYLGALYGASKDRTQEERVKRTAADIDSLALAVNLQLARRNSYVFFGG</sequence>
<evidence type="ECO:0000313" key="1">
    <source>
        <dbReference type="EMBL" id="KMP01921.1"/>
    </source>
</evidence>
<organism evidence="1 2">
    <name type="scientific">Coccidioides immitis RMSCC 2394</name>
    <dbReference type="NCBI Taxonomy" id="404692"/>
    <lineage>
        <taxon>Eukaryota</taxon>
        <taxon>Fungi</taxon>
        <taxon>Dikarya</taxon>
        <taxon>Ascomycota</taxon>
        <taxon>Pezizomycotina</taxon>
        <taxon>Eurotiomycetes</taxon>
        <taxon>Eurotiomycetidae</taxon>
        <taxon>Onygenales</taxon>
        <taxon>Onygenaceae</taxon>
        <taxon>Coccidioides</taxon>
    </lineage>
</organism>
<dbReference type="Proteomes" id="UP000054565">
    <property type="component" value="Unassembled WGS sequence"/>
</dbReference>
<protein>
    <submittedName>
        <fullName evidence="1">Uncharacterized protein</fullName>
    </submittedName>
</protein>
<evidence type="ECO:0000313" key="2">
    <source>
        <dbReference type="Proteomes" id="UP000054565"/>
    </source>
</evidence>
<reference evidence="2" key="1">
    <citation type="journal article" date="2010" name="Genome Res.">
        <title>Population genomic sequencing of Coccidioides fungi reveals recent hybridization and transposon control.</title>
        <authorList>
            <person name="Neafsey D.E."/>
            <person name="Barker B.M."/>
            <person name="Sharpton T.J."/>
            <person name="Stajich J.E."/>
            <person name="Park D.J."/>
            <person name="Whiston E."/>
            <person name="Hung C.-Y."/>
            <person name="McMahan C."/>
            <person name="White J."/>
            <person name="Sykes S."/>
            <person name="Heiman D."/>
            <person name="Young S."/>
            <person name="Zeng Q."/>
            <person name="Abouelleil A."/>
            <person name="Aftuck L."/>
            <person name="Bessette D."/>
            <person name="Brown A."/>
            <person name="FitzGerald M."/>
            <person name="Lui A."/>
            <person name="Macdonald J.P."/>
            <person name="Priest M."/>
            <person name="Orbach M.J."/>
            <person name="Galgiani J.N."/>
            <person name="Kirkland T.N."/>
            <person name="Cole G.T."/>
            <person name="Birren B.W."/>
            <person name="Henn M.R."/>
            <person name="Taylor J.W."/>
            <person name="Rounsley S.D."/>
        </authorList>
    </citation>
    <scope>NUCLEOTIDE SEQUENCE [LARGE SCALE GENOMIC DNA]</scope>
    <source>
        <strain evidence="2">RMSCC 2394</strain>
    </source>
</reference>
<dbReference type="AlphaFoldDB" id="A0A0J6XZZ4"/>
<gene>
    <name evidence="1" type="ORF">CIRG_02060</name>
</gene>
<dbReference type="EMBL" id="DS028093">
    <property type="protein sequence ID" value="KMP01921.1"/>
    <property type="molecule type" value="Genomic_DNA"/>
</dbReference>